<feature type="region of interest" description="Disordered" evidence="1">
    <location>
        <begin position="1"/>
        <end position="26"/>
    </location>
</feature>
<feature type="non-terminal residue" evidence="2">
    <location>
        <position position="283"/>
    </location>
</feature>
<dbReference type="AlphaFoldDB" id="A0AAD5WXP9"/>
<dbReference type="Gene3D" id="1.25.40.20">
    <property type="entry name" value="Ankyrin repeat-containing domain"/>
    <property type="match status" value="1"/>
</dbReference>
<name>A0AAD5WXP9_9FUNG</name>
<accession>A0AAD5WXP9</accession>
<dbReference type="SUPFAM" id="SSF140860">
    <property type="entry name" value="Pseudo ankyrin repeat-like"/>
    <property type="match status" value="1"/>
</dbReference>
<keyword evidence="3" id="KW-1185">Reference proteome</keyword>
<evidence type="ECO:0000256" key="1">
    <source>
        <dbReference type="SAM" id="MobiDB-lite"/>
    </source>
</evidence>
<protein>
    <recommendedName>
        <fullName evidence="4">F-box domain-containing protein</fullName>
    </recommendedName>
</protein>
<evidence type="ECO:0008006" key="4">
    <source>
        <dbReference type="Google" id="ProtNLM"/>
    </source>
</evidence>
<dbReference type="InterPro" id="IPR052050">
    <property type="entry name" value="SecEffector_AnkRepeat"/>
</dbReference>
<dbReference type="InterPro" id="IPR036770">
    <property type="entry name" value="Ankyrin_rpt-contain_sf"/>
</dbReference>
<dbReference type="Proteomes" id="UP001212841">
    <property type="component" value="Unassembled WGS sequence"/>
</dbReference>
<dbReference type="PANTHER" id="PTHR46586:SF3">
    <property type="entry name" value="ANKYRIN REPEAT-CONTAINING PROTEIN"/>
    <property type="match status" value="1"/>
</dbReference>
<gene>
    <name evidence="2" type="ORF">HK097_002578</name>
</gene>
<dbReference type="EMBL" id="JADGJD010001563">
    <property type="protein sequence ID" value="KAJ3040376.1"/>
    <property type="molecule type" value="Genomic_DNA"/>
</dbReference>
<dbReference type="PANTHER" id="PTHR46586">
    <property type="entry name" value="ANKYRIN REPEAT-CONTAINING PROTEIN"/>
    <property type="match status" value="1"/>
</dbReference>
<proteinExistence type="predicted"/>
<comment type="caution">
    <text evidence="2">The sequence shown here is derived from an EMBL/GenBank/DDBJ whole genome shotgun (WGS) entry which is preliminary data.</text>
</comment>
<organism evidence="2 3">
    <name type="scientific">Rhizophlyctis rosea</name>
    <dbReference type="NCBI Taxonomy" id="64517"/>
    <lineage>
        <taxon>Eukaryota</taxon>
        <taxon>Fungi</taxon>
        <taxon>Fungi incertae sedis</taxon>
        <taxon>Chytridiomycota</taxon>
        <taxon>Chytridiomycota incertae sedis</taxon>
        <taxon>Chytridiomycetes</taxon>
        <taxon>Rhizophlyctidales</taxon>
        <taxon>Rhizophlyctidaceae</taxon>
        <taxon>Rhizophlyctis</taxon>
    </lineage>
</organism>
<sequence>MSKAAAAAERAKLKPTNPTTATALSSKGTAINSTSLTKAPPLSNVCKACKAPYPAPLPPSKLPHPSGPPCKTCAKLATIHWPTELLEEIFSHLPSRTQRFHLGVTFRLLKLRDSAIPLLSSSTISDAARRGQTDLLQWWFDHSKHTLNIFTRCVNVATTNGHVHVLQWLKDMGLSMNAINTSAITTASEKGYIEVLEWWLTSGVKCEFEFTRLQNVDGVKVLEWWKGSGVDLSVGYGSKDAMDHASARGSVHVLQWYKENELMFYTFRAMDWASMYGRVDVLQ</sequence>
<evidence type="ECO:0000313" key="3">
    <source>
        <dbReference type="Proteomes" id="UP001212841"/>
    </source>
</evidence>
<evidence type="ECO:0000313" key="2">
    <source>
        <dbReference type="EMBL" id="KAJ3040376.1"/>
    </source>
</evidence>
<feature type="compositionally biased region" description="Polar residues" evidence="1">
    <location>
        <begin position="16"/>
        <end position="26"/>
    </location>
</feature>
<reference evidence="2" key="1">
    <citation type="submission" date="2020-05" db="EMBL/GenBank/DDBJ databases">
        <title>Phylogenomic resolution of chytrid fungi.</title>
        <authorList>
            <person name="Stajich J.E."/>
            <person name="Amses K."/>
            <person name="Simmons R."/>
            <person name="Seto K."/>
            <person name="Myers J."/>
            <person name="Bonds A."/>
            <person name="Quandt C.A."/>
            <person name="Barry K."/>
            <person name="Liu P."/>
            <person name="Grigoriev I."/>
            <person name="Longcore J.E."/>
            <person name="James T.Y."/>
        </authorList>
    </citation>
    <scope>NUCLEOTIDE SEQUENCE</scope>
    <source>
        <strain evidence="2">JEL0318</strain>
    </source>
</reference>